<dbReference type="InterPro" id="IPR038494">
    <property type="entry name" value="IGPD_sf"/>
</dbReference>
<dbReference type="UniPathway" id="UPA00031">
    <property type="reaction ID" value="UER00011"/>
</dbReference>
<evidence type="ECO:0000313" key="6">
    <source>
        <dbReference type="EMBL" id="KYC45050.1"/>
    </source>
</evidence>
<proteinExistence type="inferred from homology"/>
<keyword evidence="4 5" id="KW-0456">Lyase</keyword>
<dbReference type="PROSITE" id="PS00955">
    <property type="entry name" value="IGP_DEHYDRATASE_2"/>
    <property type="match status" value="1"/>
</dbReference>
<dbReference type="EMBL" id="LNGE01000032">
    <property type="protein sequence ID" value="KYC45050.1"/>
    <property type="molecule type" value="Genomic_DNA"/>
</dbReference>
<dbReference type="GO" id="GO:0000105">
    <property type="term" value="P:L-histidine biosynthetic process"/>
    <property type="evidence" value="ECO:0007669"/>
    <property type="project" value="UniProtKB-UniRule"/>
</dbReference>
<comment type="catalytic activity">
    <reaction evidence="5">
        <text>D-erythro-1-(imidazol-4-yl)glycerol 3-phosphate = 3-(imidazol-4-yl)-2-oxopropyl phosphate + H2O</text>
        <dbReference type="Rhea" id="RHEA:11040"/>
        <dbReference type="ChEBI" id="CHEBI:15377"/>
        <dbReference type="ChEBI" id="CHEBI:57766"/>
        <dbReference type="ChEBI" id="CHEBI:58278"/>
        <dbReference type="EC" id="4.2.1.19"/>
    </reaction>
</comment>
<dbReference type="Proteomes" id="UP000092403">
    <property type="component" value="Unassembled WGS sequence"/>
</dbReference>
<dbReference type="Gene3D" id="3.30.230.40">
    <property type="entry name" value="Imidazole glycerol phosphate dehydratase, domain 1"/>
    <property type="match status" value="2"/>
</dbReference>
<dbReference type="NCBIfam" id="NF002114">
    <property type="entry name" value="PRK00951.2-4"/>
    <property type="match status" value="1"/>
</dbReference>
<reference evidence="9 10" key="1">
    <citation type="journal article" date="2016" name="ISME J.">
        <title>Chasing the elusive Euryarchaeota class WSA2: genomes reveal a uniquely fastidious methyl-reducing methanogen.</title>
        <authorList>
            <person name="Nobu M.K."/>
            <person name="Narihiro T."/>
            <person name="Kuroda K."/>
            <person name="Mei R."/>
            <person name="Liu W.T."/>
        </authorList>
    </citation>
    <scope>NUCLEOTIDE SEQUENCE [LARGE SCALE GENOMIC DNA]</scope>
    <source>
        <strain evidence="6">B03fssc0709_Meth_Bin005</strain>
        <strain evidence="7">B15fssc0709_Meth_Bin003</strain>
        <strain evidence="8">BMIXfssc0709_Meth_Bin006</strain>
    </source>
</reference>
<protein>
    <recommendedName>
        <fullName evidence="5">Imidazoleglycerol-phosphate dehydratase</fullName>
        <shortName evidence="5">IGPD</shortName>
        <ecNumber evidence="5">4.2.1.19</ecNumber>
    </recommendedName>
</protein>
<dbReference type="FunFam" id="3.30.230.40:FF:000003">
    <property type="entry name" value="Imidazoleglycerol-phosphate dehydratase HisB"/>
    <property type="match status" value="1"/>
</dbReference>
<evidence type="ECO:0000256" key="3">
    <source>
        <dbReference type="ARBA" id="ARBA00023102"/>
    </source>
</evidence>
<keyword evidence="5" id="KW-0963">Cytoplasm</keyword>
<dbReference type="CDD" id="cd07914">
    <property type="entry name" value="IGPD"/>
    <property type="match status" value="1"/>
</dbReference>
<comment type="caution">
    <text evidence="8">The sequence shown here is derived from an EMBL/GenBank/DDBJ whole genome shotgun (WGS) entry which is preliminary data.</text>
</comment>
<accession>A0A150IYT6</accession>
<dbReference type="GO" id="GO:0004424">
    <property type="term" value="F:imidazoleglycerol-phosphate dehydratase activity"/>
    <property type="evidence" value="ECO:0007669"/>
    <property type="project" value="UniProtKB-UniRule"/>
</dbReference>
<comment type="pathway">
    <text evidence="1 5">Amino-acid biosynthesis; L-histidine biosynthesis; L-histidine from 5-phospho-alpha-D-ribose 1-diphosphate: step 6/9.</text>
</comment>
<name>A0A150IYT6_9EURY</name>
<accession>A0A150IJ41</accession>
<evidence type="ECO:0000313" key="8">
    <source>
        <dbReference type="EMBL" id="KYC50157.1"/>
    </source>
</evidence>
<comment type="subcellular location">
    <subcellularLocation>
        <location evidence="5">Cytoplasm</location>
    </subcellularLocation>
</comment>
<dbReference type="EMBL" id="LNGF01000021">
    <property type="protein sequence ID" value="KYC47575.1"/>
    <property type="molecule type" value="Genomic_DNA"/>
</dbReference>
<dbReference type="InterPro" id="IPR000807">
    <property type="entry name" value="ImidazoleglycerolP_deHydtase"/>
</dbReference>
<dbReference type="InterPro" id="IPR020565">
    <property type="entry name" value="ImidazoleglycerP_deHydtase_CS"/>
</dbReference>
<organism evidence="8 11">
    <name type="scientific">Candidatus Methanofastidiosum methylothiophilum</name>
    <dbReference type="NCBI Taxonomy" id="1705564"/>
    <lineage>
        <taxon>Archaea</taxon>
        <taxon>Methanobacteriati</taxon>
        <taxon>Methanobacteriota</taxon>
        <taxon>Stenosarchaea group</taxon>
        <taxon>Candidatus Methanofastidiosia</taxon>
        <taxon>Candidatus Methanofastidiosales</taxon>
        <taxon>Candidatus Methanofastidiosaceae</taxon>
        <taxon>Candidatus Methanofastidiosum</taxon>
    </lineage>
</organism>
<evidence type="ECO:0000313" key="11">
    <source>
        <dbReference type="Proteomes" id="UP000092403"/>
    </source>
</evidence>
<dbReference type="EMBL" id="LNJC01000018">
    <property type="protein sequence ID" value="KYC50157.1"/>
    <property type="molecule type" value="Genomic_DNA"/>
</dbReference>
<evidence type="ECO:0000256" key="2">
    <source>
        <dbReference type="ARBA" id="ARBA00022605"/>
    </source>
</evidence>
<sequence length="190" mass="21696">MRQAKIERKTKETDIKIKLNIDGQGKYKISTSKKFFDHMLETFSRYSLFDLEIKAEGDLTHHLVEDIGIAMGMAFSEAIGDKKGINRVGFATVPMDDSLVMTSLDIGGRHYTKFDLNFKFDKIEEVSPDLFLHFLDSFAQKVPLNLFIKEFYGDDDHHKIEAVFKSFGKAILMATSFNERIDLLSTKGVI</sequence>
<dbReference type="PANTHER" id="PTHR23133:SF2">
    <property type="entry name" value="IMIDAZOLEGLYCEROL-PHOSPHATE DEHYDRATASE"/>
    <property type="match status" value="1"/>
</dbReference>
<dbReference type="Pfam" id="PF00475">
    <property type="entry name" value="IGPD"/>
    <property type="match status" value="1"/>
</dbReference>
<evidence type="ECO:0000313" key="10">
    <source>
        <dbReference type="Proteomes" id="UP000092401"/>
    </source>
</evidence>
<dbReference type="InterPro" id="IPR020568">
    <property type="entry name" value="Ribosomal_Su5_D2-typ_SF"/>
</dbReference>
<dbReference type="AlphaFoldDB" id="A0A150IYT6"/>
<dbReference type="EC" id="4.2.1.19" evidence="5"/>
<dbReference type="Proteomes" id="UP000092401">
    <property type="component" value="Unassembled WGS sequence"/>
</dbReference>
<evidence type="ECO:0000256" key="5">
    <source>
        <dbReference type="HAMAP-Rule" id="MF_00076"/>
    </source>
</evidence>
<evidence type="ECO:0000256" key="4">
    <source>
        <dbReference type="ARBA" id="ARBA00023239"/>
    </source>
</evidence>
<evidence type="ECO:0000256" key="1">
    <source>
        <dbReference type="ARBA" id="ARBA00005047"/>
    </source>
</evidence>
<accession>A0A150IRU4</accession>
<dbReference type="HAMAP" id="MF_00076">
    <property type="entry name" value="HisB"/>
    <property type="match status" value="1"/>
</dbReference>
<dbReference type="NCBIfam" id="NF002111">
    <property type="entry name" value="PRK00951.2-1"/>
    <property type="match status" value="1"/>
</dbReference>
<dbReference type="PANTHER" id="PTHR23133">
    <property type="entry name" value="IMIDAZOLEGLYCEROL-PHOSPHATE DEHYDRATASE HIS7"/>
    <property type="match status" value="1"/>
</dbReference>
<gene>
    <name evidence="5" type="primary">hisB</name>
    <name evidence="6" type="ORF">APG10_01193</name>
    <name evidence="7" type="ORF">APG11_01076</name>
    <name evidence="8" type="ORF">APG12_00975</name>
</gene>
<keyword evidence="3 5" id="KW-0368">Histidine biosynthesis</keyword>
<evidence type="ECO:0000313" key="9">
    <source>
        <dbReference type="Proteomes" id="UP000091929"/>
    </source>
</evidence>
<evidence type="ECO:0000313" key="7">
    <source>
        <dbReference type="EMBL" id="KYC47575.1"/>
    </source>
</evidence>
<dbReference type="Proteomes" id="UP000091929">
    <property type="component" value="Unassembled WGS sequence"/>
</dbReference>
<dbReference type="GO" id="GO:0005737">
    <property type="term" value="C:cytoplasm"/>
    <property type="evidence" value="ECO:0007669"/>
    <property type="project" value="UniProtKB-SubCell"/>
</dbReference>
<keyword evidence="2 5" id="KW-0028">Amino-acid biosynthesis</keyword>
<comment type="similarity">
    <text evidence="5">Belongs to the imidazoleglycerol-phosphate dehydratase family.</text>
</comment>
<dbReference type="SUPFAM" id="SSF54211">
    <property type="entry name" value="Ribosomal protein S5 domain 2-like"/>
    <property type="match status" value="2"/>
</dbReference>